<evidence type="ECO:0000256" key="6">
    <source>
        <dbReference type="PROSITE-ProRule" id="PRU00433"/>
    </source>
</evidence>
<evidence type="ECO:0000256" key="1">
    <source>
        <dbReference type="ARBA" id="ARBA00022448"/>
    </source>
</evidence>
<evidence type="ECO:0000313" key="9">
    <source>
        <dbReference type="Proteomes" id="UP001208017"/>
    </source>
</evidence>
<name>A0ABT3WYW4_9BACL</name>
<feature type="domain" description="Cytochrome c" evidence="7">
    <location>
        <begin position="35"/>
        <end position="110"/>
    </location>
</feature>
<organism evidence="8 9">
    <name type="scientific">Tumebacillus lacus</name>
    <dbReference type="NCBI Taxonomy" id="2995335"/>
    <lineage>
        <taxon>Bacteria</taxon>
        <taxon>Bacillati</taxon>
        <taxon>Bacillota</taxon>
        <taxon>Bacilli</taxon>
        <taxon>Bacillales</taxon>
        <taxon>Alicyclobacillaceae</taxon>
        <taxon>Tumebacillus</taxon>
    </lineage>
</organism>
<dbReference type="RefSeq" id="WP_267150133.1">
    <property type="nucleotide sequence ID" value="NZ_JAPMLT010000001.1"/>
</dbReference>
<dbReference type="PANTHER" id="PTHR37823:SF4">
    <property type="entry name" value="MENAQUINOL-CYTOCHROME C REDUCTASE CYTOCHROME B_C SUBUNIT"/>
    <property type="match status" value="1"/>
</dbReference>
<dbReference type="Proteomes" id="UP001208017">
    <property type="component" value="Unassembled WGS sequence"/>
</dbReference>
<dbReference type="InterPro" id="IPR009056">
    <property type="entry name" value="Cyt_c-like_dom"/>
</dbReference>
<dbReference type="Gene3D" id="1.10.760.10">
    <property type="entry name" value="Cytochrome c-like domain"/>
    <property type="match status" value="1"/>
</dbReference>
<evidence type="ECO:0000256" key="3">
    <source>
        <dbReference type="ARBA" id="ARBA00022723"/>
    </source>
</evidence>
<dbReference type="Pfam" id="PF13442">
    <property type="entry name" value="Cytochrome_CBB3"/>
    <property type="match status" value="1"/>
</dbReference>
<proteinExistence type="predicted"/>
<accession>A0ABT3WYW4</accession>
<dbReference type="InterPro" id="IPR036909">
    <property type="entry name" value="Cyt_c-like_dom_sf"/>
</dbReference>
<keyword evidence="1" id="KW-0813">Transport</keyword>
<gene>
    <name evidence="8" type="ORF">OS242_02845</name>
</gene>
<evidence type="ECO:0000313" key="8">
    <source>
        <dbReference type="EMBL" id="MCX7568898.1"/>
    </source>
</evidence>
<sequence length="111" mass="11596">MSVRGLLLVLFLFAMGVTFSGVASYSSTVIQHHEKPEISGEKLAAQNCASCHGKDFKGGAGPSLVDRGSKLSSETIAQIIKDGVGGDMPGGIIKDEKEIQAVAKYITTLGE</sequence>
<dbReference type="SUPFAM" id="SSF46626">
    <property type="entry name" value="Cytochrome c"/>
    <property type="match status" value="1"/>
</dbReference>
<evidence type="ECO:0000256" key="4">
    <source>
        <dbReference type="ARBA" id="ARBA00022982"/>
    </source>
</evidence>
<dbReference type="InterPro" id="IPR051811">
    <property type="entry name" value="Cytochrome_c550/c551-like"/>
</dbReference>
<keyword evidence="5 6" id="KW-0408">Iron</keyword>
<evidence type="ECO:0000259" key="7">
    <source>
        <dbReference type="PROSITE" id="PS51007"/>
    </source>
</evidence>
<comment type="caution">
    <text evidence="8">The sequence shown here is derived from an EMBL/GenBank/DDBJ whole genome shotgun (WGS) entry which is preliminary data.</text>
</comment>
<protein>
    <submittedName>
        <fullName evidence="8">Cytochrome c</fullName>
    </submittedName>
</protein>
<keyword evidence="9" id="KW-1185">Reference proteome</keyword>
<keyword evidence="2 6" id="KW-0349">Heme</keyword>
<dbReference type="EMBL" id="JAPMLT010000001">
    <property type="protein sequence ID" value="MCX7568898.1"/>
    <property type="molecule type" value="Genomic_DNA"/>
</dbReference>
<keyword evidence="3 6" id="KW-0479">Metal-binding</keyword>
<dbReference type="PROSITE" id="PS51007">
    <property type="entry name" value="CYTC"/>
    <property type="match status" value="1"/>
</dbReference>
<reference evidence="8 9" key="1">
    <citation type="submission" date="2022-11" db="EMBL/GenBank/DDBJ databases">
        <title>Study of microbial diversity in lake waters.</title>
        <authorList>
            <person name="Zhang J."/>
        </authorList>
    </citation>
    <scope>NUCLEOTIDE SEQUENCE [LARGE SCALE GENOMIC DNA]</scope>
    <source>
        <strain evidence="8 9">DT12</strain>
    </source>
</reference>
<evidence type="ECO:0000256" key="5">
    <source>
        <dbReference type="ARBA" id="ARBA00023004"/>
    </source>
</evidence>
<keyword evidence="4" id="KW-0249">Electron transport</keyword>
<dbReference type="PANTHER" id="PTHR37823">
    <property type="entry name" value="CYTOCHROME C-553-LIKE"/>
    <property type="match status" value="1"/>
</dbReference>
<evidence type="ECO:0000256" key="2">
    <source>
        <dbReference type="ARBA" id="ARBA00022617"/>
    </source>
</evidence>